<reference evidence="7" key="1">
    <citation type="submission" date="2022-07" db="EMBL/GenBank/DDBJ databases">
        <title>Phylogenomic reconstructions and comparative analyses of Kickxellomycotina fungi.</title>
        <authorList>
            <person name="Reynolds N.K."/>
            <person name="Stajich J.E."/>
            <person name="Barry K."/>
            <person name="Grigoriev I.V."/>
            <person name="Crous P."/>
            <person name="Smith M.E."/>
        </authorList>
    </citation>
    <scope>NUCLEOTIDE SEQUENCE</scope>
    <source>
        <strain evidence="7">RSA 861</strain>
    </source>
</reference>
<evidence type="ECO:0000256" key="2">
    <source>
        <dbReference type="ARBA" id="ARBA00022554"/>
    </source>
</evidence>
<keyword evidence="2" id="KW-0926">Vacuole</keyword>
<keyword evidence="5" id="KW-0472">Membrane</keyword>
<proteinExistence type="predicted"/>
<dbReference type="GO" id="GO:0016192">
    <property type="term" value="P:vesicle-mediated transport"/>
    <property type="evidence" value="ECO:0007669"/>
    <property type="project" value="UniProtKB-ARBA"/>
</dbReference>
<dbReference type="EMBL" id="JANBPT010000007">
    <property type="protein sequence ID" value="KAJ1930437.1"/>
    <property type="molecule type" value="Genomic_DNA"/>
</dbReference>
<dbReference type="GO" id="GO:0007034">
    <property type="term" value="P:vacuolar transport"/>
    <property type="evidence" value="ECO:0007669"/>
    <property type="project" value="UniProtKB-ARBA"/>
</dbReference>
<dbReference type="GO" id="GO:0097576">
    <property type="term" value="P:vacuole fusion"/>
    <property type="evidence" value="ECO:0007669"/>
    <property type="project" value="UniProtKB-ARBA"/>
</dbReference>
<feature type="transmembrane region" description="Helical" evidence="5">
    <location>
        <begin position="220"/>
        <end position="240"/>
    </location>
</feature>
<keyword evidence="5" id="KW-0812">Transmembrane</keyword>
<dbReference type="GO" id="GO:0000329">
    <property type="term" value="C:fungal-type vacuole membrane"/>
    <property type="evidence" value="ECO:0007669"/>
    <property type="project" value="UniProtKB-ARBA"/>
</dbReference>
<evidence type="ECO:0000313" key="8">
    <source>
        <dbReference type="Proteomes" id="UP001150569"/>
    </source>
</evidence>
<gene>
    <name evidence="7" type="ORF">IWQ60_000303</name>
</gene>
<name>A0A9W8AF20_9FUNG</name>
<evidence type="ECO:0000256" key="4">
    <source>
        <dbReference type="ARBA" id="ARBA00054927"/>
    </source>
</evidence>
<comment type="caution">
    <text evidence="7">The sequence shown here is derived from an EMBL/GenBank/DDBJ whole genome shotgun (WGS) entry which is preliminary data.</text>
</comment>
<organism evidence="7 8">
    <name type="scientific">Tieghemiomyces parasiticus</name>
    <dbReference type="NCBI Taxonomy" id="78921"/>
    <lineage>
        <taxon>Eukaryota</taxon>
        <taxon>Fungi</taxon>
        <taxon>Fungi incertae sedis</taxon>
        <taxon>Zoopagomycota</taxon>
        <taxon>Kickxellomycotina</taxon>
        <taxon>Dimargaritomycetes</taxon>
        <taxon>Dimargaritales</taxon>
        <taxon>Dimargaritaceae</taxon>
        <taxon>Tieghemiomyces</taxon>
    </lineage>
</organism>
<dbReference type="PROSITE" id="PS50192">
    <property type="entry name" value="T_SNARE"/>
    <property type="match status" value="1"/>
</dbReference>
<dbReference type="CDD" id="cd15859">
    <property type="entry name" value="SNARE_SYN8"/>
    <property type="match status" value="1"/>
</dbReference>
<dbReference type="InterPro" id="IPR000727">
    <property type="entry name" value="T_SNARE_dom"/>
</dbReference>
<feature type="domain" description="T-SNARE coiled-coil homology" evidence="6">
    <location>
        <begin position="148"/>
        <end position="210"/>
    </location>
</feature>
<dbReference type="FunFam" id="1.20.5.110:FF:000058">
    <property type="entry name" value="VAM7p Vacuolar SNARE protein"/>
    <property type="match status" value="1"/>
</dbReference>
<dbReference type="AlphaFoldDB" id="A0A9W8AF20"/>
<evidence type="ECO:0000256" key="5">
    <source>
        <dbReference type="SAM" id="Phobius"/>
    </source>
</evidence>
<comment type="function">
    <text evidence="4">Essential for proper morphogenesis of the vacuole. May exist as structural reinforcement on the surface of the vacuolar membrane and be required for maintenance against rupture by osmotic pressure.</text>
</comment>
<keyword evidence="3" id="KW-0175">Coiled coil</keyword>
<dbReference type="OrthoDB" id="244190at2759"/>
<dbReference type="Gene3D" id="1.20.5.110">
    <property type="match status" value="1"/>
</dbReference>
<dbReference type="Proteomes" id="UP001150569">
    <property type="component" value="Unassembled WGS sequence"/>
</dbReference>
<evidence type="ECO:0000259" key="6">
    <source>
        <dbReference type="PROSITE" id="PS50192"/>
    </source>
</evidence>
<protein>
    <recommendedName>
        <fullName evidence="6">t-SNARE coiled-coil homology domain-containing protein</fullName>
    </recommendedName>
</protein>
<evidence type="ECO:0000256" key="1">
    <source>
        <dbReference type="ARBA" id="ARBA00004116"/>
    </source>
</evidence>
<accession>A0A9W8AF20</accession>
<evidence type="ECO:0000256" key="3">
    <source>
        <dbReference type="ARBA" id="ARBA00023054"/>
    </source>
</evidence>
<evidence type="ECO:0000313" key="7">
    <source>
        <dbReference type="EMBL" id="KAJ1930437.1"/>
    </source>
</evidence>
<keyword evidence="8" id="KW-1185">Reference proteome</keyword>
<dbReference type="SMART" id="SM00397">
    <property type="entry name" value="t_SNARE"/>
    <property type="match status" value="2"/>
</dbReference>
<keyword evidence="5" id="KW-1133">Transmembrane helix</keyword>
<comment type="subcellular location">
    <subcellularLocation>
        <location evidence="1">Vacuole</location>
    </subcellularLocation>
</comment>
<dbReference type="SUPFAM" id="SSF58038">
    <property type="entry name" value="SNARE fusion complex"/>
    <property type="match status" value="1"/>
</dbReference>
<sequence>MDTKRVARLENLADDTLSLILETERLRKLNLDTATSDTKITSNVQELSRGLQALDEVLRDNEDSGKFTSAELKEQEDTLIDLMKRLESLQETVGHAKGDTSEVLSRQRRRSLLDGAPGSNSMAINVDDPHRQPVDESVDNVQLVLLQQQTFAEQDRSVEELGRSVRRQRELGLSINNELETHLELLDETDEAADRTAGRLNIAQRKLDDFRRTAKKHRTCYSMLVLVLVLIITVGILRVII</sequence>